<sequence>MAEQKSARTLPRPLHAAASAVRKVPGAGTVGRAAEGALDRIGAVSPRGRRVLVYTGAGVLGVAGLVEWPVAVTGAAVAWLTQPRGQNG</sequence>
<evidence type="ECO:0000256" key="1">
    <source>
        <dbReference type="SAM" id="MobiDB-lite"/>
    </source>
</evidence>
<name>A0ABT4P306_9ACTN</name>
<feature type="non-terminal residue" evidence="3">
    <location>
        <position position="88"/>
    </location>
</feature>
<reference evidence="3 4" key="1">
    <citation type="submission" date="2022-12" db="EMBL/GenBank/DDBJ databases">
        <authorList>
            <person name="Abashina T."/>
            <person name="Solyanikova I."/>
            <person name="Delegan Y."/>
        </authorList>
    </citation>
    <scope>NUCLEOTIDE SEQUENCE [LARGE SCALE GENOMIC DNA]</scope>
    <source>
        <strain evidence="3 4">IPS92ro</strain>
    </source>
</reference>
<evidence type="ECO:0000256" key="2">
    <source>
        <dbReference type="SAM" id="Phobius"/>
    </source>
</evidence>
<gene>
    <name evidence="3" type="ORF">O3S69_16850</name>
</gene>
<dbReference type="Proteomes" id="UP001301132">
    <property type="component" value="Unassembled WGS sequence"/>
</dbReference>
<keyword evidence="2" id="KW-0812">Transmembrane</keyword>
<feature type="region of interest" description="Disordered" evidence="1">
    <location>
        <begin position="1"/>
        <end position="23"/>
    </location>
</feature>
<dbReference type="EMBL" id="JAPWHU010000160">
    <property type="protein sequence ID" value="MCZ4635714.1"/>
    <property type="molecule type" value="Genomic_DNA"/>
</dbReference>
<comment type="caution">
    <text evidence="3">The sequence shown here is derived from an EMBL/GenBank/DDBJ whole genome shotgun (WGS) entry which is preliminary data.</text>
</comment>
<evidence type="ECO:0000313" key="3">
    <source>
        <dbReference type="EMBL" id="MCZ4635714.1"/>
    </source>
</evidence>
<accession>A0ABT4P306</accession>
<protein>
    <submittedName>
        <fullName evidence="3">Uncharacterized protein</fullName>
    </submittedName>
</protein>
<keyword evidence="4" id="KW-1185">Reference proteome</keyword>
<keyword evidence="2" id="KW-1133">Transmembrane helix</keyword>
<proteinExistence type="predicted"/>
<keyword evidence="2" id="KW-0472">Membrane</keyword>
<evidence type="ECO:0000313" key="4">
    <source>
        <dbReference type="Proteomes" id="UP001301132"/>
    </source>
</evidence>
<organism evidence="3 4">
    <name type="scientific">Streptomyces rubrogriseus</name>
    <dbReference type="NCBI Taxonomy" id="194673"/>
    <lineage>
        <taxon>Bacteria</taxon>
        <taxon>Bacillati</taxon>
        <taxon>Actinomycetota</taxon>
        <taxon>Actinomycetes</taxon>
        <taxon>Kitasatosporales</taxon>
        <taxon>Streptomycetaceae</taxon>
        <taxon>Streptomyces</taxon>
        <taxon>Streptomyces violaceoruber group</taxon>
    </lineage>
</organism>
<feature type="transmembrane region" description="Helical" evidence="2">
    <location>
        <begin position="51"/>
        <end position="80"/>
    </location>
</feature>